<dbReference type="GO" id="GO:0032259">
    <property type="term" value="P:methylation"/>
    <property type="evidence" value="ECO:0007669"/>
    <property type="project" value="UniProtKB-KW"/>
</dbReference>
<dbReference type="Pfam" id="PF08241">
    <property type="entry name" value="Methyltransf_11"/>
    <property type="match status" value="1"/>
</dbReference>
<keyword evidence="1" id="KW-0472">Membrane</keyword>
<keyword evidence="1" id="KW-0812">Transmembrane</keyword>
<dbReference type="GO" id="GO:0008757">
    <property type="term" value="F:S-adenosylmethionine-dependent methyltransferase activity"/>
    <property type="evidence" value="ECO:0007669"/>
    <property type="project" value="InterPro"/>
</dbReference>
<evidence type="ECO:0000313" key="3">
    <source>
        <dbReference type="EMBL" id="GFT13865.1"/>
    </source>
</evidence>
<name>A0A8X6NGL7_NEPPI</name>
<keyword evidence="5" id="KW-1185">Reference proteome</keyword>
<feature type="transmembrane region" description="Helical" evidence="1">
    <location>
        <begin position="6"/>
        <end position="34"/>
    </location>
</feature>
<evidence type="ECO:0000256" key="1">
    <source>
        <dbReference type="SAM" id="Phobius"/>
    </source>
</evidence>
<evidence type="ECO:0000259" key="2">
    <source>
        <dbReference type="Pfam" id="PF08241"/>
    </source>
</evidence>
<sequence>MDGRILSLFYICIGFIWWFSMFTFGLPVTILFILSKNIRSVFFSWVYATIIEPIQRKKLDVTRKKLFQILEDSLGNRDNSVPLEVLEIGVGHGPNLKFYPENCNLTVLDKHKFFEKEFSKNKKKYPHVSYQKTVIQPAECMRGVDDNSFDVVVSTFLHCSCDDSVAVLQEVKRVLKPEGKYLFSDHTGFPEGDIGLYIQRFFNPLWSLFFDGCHLDRNVSRKIKEAGFSDVQLQKHVSRGFKMYLLRHHILGIATK</sequence>
<feature type="domain" description="Methyltransferase type 11" evidence="2">
    <location>
        <begin position="86"/>
        <end position="183"/>
    </location>
</feature>
<organism evidence="3 5">
    <name type="scientific">Nephila pilipes</name>
    <name type="common">Giant wood spider</name>
    <name type="synonym">Nephila maculata</name>
    <dbReference type="NCBI Taxonomy" id="299642"/>
    <lineage>
        <taxon>Eukaryota</taxon>
        <taxon>Metazoa</taxon>
        <taxon>Ecdysozoa</taxon>
        <taxon>Arthropoda</taxon>
        <taxon>Chelicerata</taxon>
        <taxon>Arachnida</taxon>
        <taxon>Araneae</taxon>
        <taxon>Araneomorphae</taxon>
        <taxon>Entelegynae</taxon>
        <taxon>Araneoidea</taxon>
        <taxon>Nephilidae</taxon>
        <taxon>Nephila</taxon>
    </lineage>
</organism>
<gene>
    <name evidence="3" type="primary">NCL1_26976</name>
    <name evidence="3" type="ORF">NPIL_122851</name>
    <name evidence="4" type="ORF">NPIL_514981</name>
</gene>
<accession>A0A8X6NGL7</accession>
<dbReference type="EMBL" id="BMAW01104353">
    <property type="protein sequence ID" value="GFT13865.1"/>
    <property type="molecule type" value="Genomic_DNA"/>
</dbReference>
<dbReference type="SUPFAM" id="SSF53335">
    <property type="entry name" value="S-adenosyl-L-methionine-dependent methyltransferases"/>
    <property type="match status" value="1"/>
</dbReference>
<dbReference type="Gene3D" id="3.40.50.150">
    <property type="entry name" value="Vaccinia Virus protein VP39"/>
    <property type="match status" value="1"/>
</dbReference>
<dbReference type="EMBL" id="BMAW01112651">
    <property type="protein sequence ID" value="GFT53867.1"/>
    <property type="molecule type" value="Genomic_DNA"/>
</dbReference>
<evidence type="ECO:0000313" key="5">
    <source>
        <dbReference type="Proteomes" id="UP000887013"/>
    </source>
</evidence>
<protein>
    <submittedName>
        <fullName evidence="3">Methyltransferase-like protein 7B</fullName>
    </submittedName>
</protein>
<dbReference type="InterPro" id="IPR052356">
    <property type="entry name" value="Thiol_S-MT"/>
</dbReference>
<reference evidence="3" key="1">
    <citation type="submission" date="2020-08" db="EMBL/GenBank/DDBJ databases">
        <title>Multicomponent nature underlies the extraordinary mechanical properties of spider dragline silk.</title>
        <authorList>
            <person name="Kono N."/>
            <person name="Nakamura H."/>
            <person name="Mori M."/>
            <person name="Yoshida Y."/>
            <person name="Ohtoshi R."/>
            <person name="Malay A.D."/>
            <person name="Moran D.A.P."/>
            <person name="Tomita M."/>
            <person name="Numata K."/>
            <person name="Arakawa K."/>
        </authorList>
    </citation>
    <scope>NUCLEOTIDE SEQUENCE</scope>
</reference>
<dbReference type="AlphaFoldDB" id="A0A8X6NGL7"/>
<proteinExistence type="predicted"/>
<dbReference type="PANTHER" id="PTHR45036:SF1">
    <property type="entry name" value="METHYLTRANSFERASE LIKE 7A"/>
    <property type="match status" value="1"/>
</dbReference>
<keyword evidence="3" id="KW-0489">Methyltransferase</keyword>
<evidence type="ECO:0000313" key="4">
    <source>
        <dbReference type="EMBL" id="GFT53867.1"/>
    </source>
</evidence>
<dbReference type="PANTHER" id="PTHR45036">
    <property type="entry name" value="METHYLTRANSFERASE LIKE 7B"/>
    <property type="match status" value="1"/>
</dbReference>
<dbReference type="InterPro" id="IPR029063">
    <property type="entry name" value="SAM-dependent_MTases_sf"/>
</dbReference>
<dbReference type="OrthoDB" id="6423379at2759"/>
<keyword evidence="1" id="KW-1133">Transmembrane helix</keyword>
<dbReference type="CDD" id="cd02440">
    <property type="entry name" value="AdoMet_MTases"/>
    <property type="match status" value="1"/>
</dbReference>
<comment type="caution">
    <text evidence="3">The sequence shown here is derived from an EMBL/GenBank/DDBJ whole genome shotgun (WGS) entry which is preliminary data.</text>
</comment>
<keyword evidence="3" id="KW-0808">Transferase</keyword>
<dbReference type="InterPro" id="IPR013216">
    <property type="entry name" value="Methyltransf_11"/>
</dbReference>
<dbReference type="Proteomes" id="UP000887013">
    <property type="component" value="Unassembled WGS sequence"/>
</dbReference>